<dbReference type="PANTHER" id="PTHR37371:SF6">
    <property type="entry name" value="KINESIN-LIKE PROTEIN"/>
    <property type="match status" value="1"/>
</dbReference>
<dbReference type="AlphaFoldDB" id="M7ZSY8"/>
<evidence type="ECO:0000313" key="1">
    <source>
        <dbReference type="EMBL" id="EMS63242.1"/>
    </source>
</evidence>
<reference evidence="1" key="1">
    <citation type="journal article" date="2013" name="Nature">
        <title>Draft genome of the wheat A-genome progenitor Triticum urartu.</title>
        <authorList>
            <person name="Ling H.Q."/>
            <person name="Zhao S."/>
            <person name="Liu D."/>
            <person name="Wang J."/>
            <person name="Sun H."/>
            <person name="Zhang C."/>
            <person name="Fan H."/>
            <person name="Li D."/>
            <person name="Dong L."/>
            <person name="Tao Y."/>
            <person name="Gao C."/>
            <person name="Wu H."/>
            <person name="Li Y."/>
            <person name="Cui Y."/>
            <person name="Guo X."/>
            <person name="Zheng S."/>
            <person name="Wang B."/>
            <person name="Yu K."/>
            <person name="Liang Q."/>
            <person name="Yang W."/>
            <person name="Lou X."/>
            <person name="Chen J."/>
            <person name="Feng M."/>
            <person name="Jian J."/>
            <person name="Zhang X."/>
            <person name="Luo G."/>
            <person name="Jiang Y."/>
            <person name="Liu J."/>
            <person name="Wang Z."/>
            <person name="Sha Y."/>
            <person name="Zhang B."/>
            <person name="Wu H."/>
            <person name="Tang D."/>
            <person name="Shen Q."/>
            <person name="Xue P."/>
            <person name="Zou S."/>
            <person name="Wang X."/>
            <person name="Liu X."/>
            <person name="Wang F."/>
            <person name="Yang Y."/>
            <person name="An X."/>
            <person name="Dong Z."/>
            <person name="Zhang K."/>
            <person name="Zhang X."/>
            <person name="Luo M.C."/>
            <person name="Dvorak J."/>
            <person name="Tong Y."/>
            <person name="Wang J."/>
            <person name="Yang H."/>
            <person name="Li Z."/>
            <person name="Wang D."/>
            <person name="Zhang A."/>
            <person name="Wang J."/>
        </authorList>
    </citation>
    <scope>NUCLEOTIDE SEQUENCE</scope>
</reference>
<protein>
    <submittedName>
        <fullName evidence="1">Uncharacterized protein</fullName>
    </submittedName>
</protein>
<dbReference type="EMBL" id="KD071916">
    <property type="protein sequence ID" value="EMS63242.1"/>
    <property type="molecule type" value="Genomic_DNA"/>
</dbReference>
<sequence>MQMQSSLELAEKEHRKMFEKITERAEEMKVHLFDSMFDPVLVKLMTEVQSSPQLAEEHRKMFEKIAEHAEEMKKLMTEVQSSLQLAEKEHRKMFEKIAEHAEEMKDTKVLWFIGSISSFAIYYGTCVLSESMLSAHSCHLRRLLLSCTRSCTTCALPDAFDAPLLIRRSLQRNSRGIVPRILHNASLAIVCLRDIEATVKMELFLSGRKDTYSDFAEAMDLEEMGVLVHVSCSFKSLIAHSTKRQMRILSIRMEKM</sequence>
<proteinExistence type="predicted"/>
<gene>
    <name evidence="1" type="ORF">TRIUR3_16349</name>
</gene>
<accession>M7ZSY8</accession>
<dbReference type="PANTHER" id="PTHR37371">
    <property type="entry name" value="OS08G0180400 PROTEIN"/>
    <property type="match status" value="1"/>
</dbReference>
<organism evidence="1">
    <name type="scientific">Triticum urartu</name>
    <name type="common">Red wild einkorn</name>
    <name type="synonym">Crithodium urartu</name>
    <dbReference type="NCBI Taxonomy" id="4572"/>
    <lineage>
        <taxon>Eukaryota</taxon>
        <taxon>Viridiplantae</taxon>
        <taxon>Streptophyta</taxon>
        <taxon>Embryophyta</taxon>
        <taxon>Tracheophyta</taxon>
        <taxon>Spermatophyta</taxon>
        <taxon>Magnoliopsida</taxon>
        <taxon>Liliopsida</taxon>
        <taxon>Poales</taxon>
        <taxon>Poaceae</taxon>
        <taxon>BOP clade</taxon>
        <taxon>Pooideae</taxon>
        <taxon>Triticodae</taxon>
        <taxon>Triticeae</taxon>
        <taxon>Triticinae</taxon>
        <taxon>Triticum</taxon>
    </lineage>
</organism>
<dbReference type="OMA" id="SIRMEKM"/>
<name>M7ZSY8_TRIUA</name>